<gene>
    <name evidence="2" type="ordered locus">IALB_1584</name>
</gene>
<sequence length="174" mass="19756">MQRLSLTSKIFLTIAITSGTLWLGSYSVKLFSIYNFFDLGQNNSLILKSALTNIDLKPVFFELLPVFTISLISYIVFIVFSAAFLFLSKISLKANGWLFISLMIVLICLPFEVILSLKDYKIINLIMSNSNNSPEMIEIIKSRISELSAFPIISIILHYSIFILLVFKPLTKKN</sequence>
<dbReference type="RefSeq" id="WP_014560445.1">
    <property type="nucleotide sequence ID" value="NC_017464.1"/>
</dbReference>
<organism evidence="2 3">
    <name type="scientific">Ignavibacterium album (strain DSM 19864 / JCM 16511 / NBRC 101810 / Mat9-16)</name>
    <dbReference type="NCBI Taxonomy" id="945713"/>
    <lineage>
        <taxon>Bacteria</taxon>
        <taxon>Pseudomonadati</taxon>
        <taxon>Ignavibacteriota</taxon>
        <taxon>Ignavibacteria</taxon>
        <taxon>Ignavibacteriales</taxon>
        <taxon>Ignavibacteriaceae</taxon>
        <taxon>Ignavibacterium</taxon>
    </lineage>
</organism>
<feature type="transmembrane region" description="Helical" evidence="1">
    <location>
        <begin position="12"/>
        <end position="37"/>
    </location>
</feature>
<dbReference type="KEGG" id="ial:IALB_1584"/>
<feature type="transmembrane region" description="Helical" evidence="1">
    <location>
        <begin position="94"/>
        <end position="117"/>
    </location>
</feature>
<evidence type="ECO:0000313" key="3">
    <source>
        <dbReference type="Proteomes" id="UP000007394"/>
    </source>
</evidence>
<keyword evidence="1" id="KW-1133">Transmembrane helix</keyword>
<feature type="transmembrane region" description="Helical" evidence="1">
    <location>
        <begin position="63"/>
        <end position="87"/>
    </location>
</feature>
<dbReference type="HOGENOM" id="CLU_1538035_0_0_10"/>
<evidence type="ECO:0000256" key="1">
    <source>
        <dbReference type="SAM" id="Phobius"/>
    </source>
</evidence>
<proteinExistence type="predicted"/>
<dbReference type="EMBL" id="CP003418">
    <property type="protein sequence ID" value="AFH49292.1"/>
    <property type="molecule type" value="Genomic_DNA"/>
</dbReference>
<keyword evidence="3" id="KW-1185">Reference proteome</keyword>
<accession>I0AJY5</accession>
<dbReference type="PATRIC" id="fig|945713.3.peg.1585"/>
<dbReference type="Proteomes" id="UP000007394">
    <property type="component" value="Chromosome"/>
</dbReference>
<keyword evidence="1" id="KW-0472">Membrane</keyword>
<evidence type="ECO:0000313" key="2">
    <source>
        <dbReference type="EMBL" id="AFH49292.1"/>
    </source>
</evidence>
<reference evidence="2 3" key="1">
    <citation type="journal article" date="2012" name="Front. Microbiol.">
        <title>Complete genome of Ignavibacterium album, a metabolically versatile, flagellated, facultative anaerobe from the phylum Chlorobi.</title>
        <authorList>
            <person name="Liu Z."/>
            <person name="Frigaard N.-U."/>
            <person name="Vogl K."/>
            <person name="Iino T."/>
            <person name="Ohkuma M."/>
            <person name="Overmann J."/>
            <person name="Bryant D.A."/>
        </authorList>
    </citation>
    <scope>NUCLEOTIDE SEQUENCE [LARGE SCALE GENOMIC DNA]</scope>
    <source>
        <strain evidence="3">DSM 19864 / JCM 16511 / NBRC 101810 / Mat9-16</strain>
    </source>
</reference>
<feature type="transmembrane region" description="Helical" evidence="1">
    <location>
        <begin position="149"/>
        <end position="167"/>
    </location>
</feature>
<protein>
    <submittedName>
        <fullName evidence="2">Uncharacterized protein</fullName>
    </submittedName>
</protein>
<dbReference type="AlphaFoldDB" id="I0AJY5"/>
<dbReference type="STRING" id="945713.IALB_1584"/>
<name>I0AJY5_IGNAJ</name>
<keyword evidence="1" id="KW-0812">Transmembrane</keyword>